<reference evidence="3 4" key="1">
    <citation type="journal article" date="2020" name="Genomics">
        <title>Complete, high-quality genomes from long-read metagenomic sequencing of two wolf lichen thalli reveals enigmatic genome architecture.</title>
        <authorList>
            <person name="McKenzie S.K."/>
            <person name="Walston R.F."/>
            <person name="Allen J.L."/>
        </authorList>
    </citation>
    <scope>NUCLEOTIDE SEQUENCE [LARGE SCALE GENOMIC DNA]</scope>
    <source>
        <strain evidence="3">WasteWater2</strain>
    </source>
</reference>
<gene>
    <name evidence="3" type="ORF">HO173_001407</name>
</gene>
<accession>A0A8H6G514</accession>
<sequence>MANHDTVPTTAMLKCVSHGFQGFDTCPVINQAHTSSLPSPHSPVAERSSVVVQAGKATPPHDTVAVTDSSSVVNQTETSPSPDVAVAESGPGISEADNSSNAAVAEISSEINEAEKSSYVTAAVAEISAPANEPVEVFRFPDLAPEIRNRIYRFVLGPPQDPSICLTQVLDNRPLRAPSGSLDLDNTFRTKSVMPNPKHKDPQWGVIHQVKSNDLSILLVSKQTYFEAFHVFYSTNCFSFTDTGLLYRFLKNIGYTRRQHLTMVYFLWRGPDAKEAFRLLKTCRRLTTVQFTVPCSHPPGYEALKEVRVENAKARALIHFAPAQNPPLHIHNHTSCFGDYQCHCLCRRRYEPASNLREIERAMMRPRREQDLPDAEEKFDLFKSKREHFKKSEEQDLLEDKASFDDFIGRIEQQGKELKYLGRRNKSMEAALNQTLKGPDVDDYFRDFAEKLAEDKRLIKRKERWHAKRQEEKATKELEERLRRESDEAKELEIKTRREARELKWKIARETREHAKKMAKEARELKRRTAREAKEREKMMAREAKAQKKADKEAKGRDKKTAKGTKKLEKQLLGASN</sequence>
<dbReference type="AlphaFoldDB" id="A0A8H6G514"/>
<comment type="caution">
    <text evidence="3">The sequence shown here is derived from an EMBL/GenBank/DDBJ whole genome shotgun (WGS) entry which is preliminary data.</text>
</comment>
<dbReference type="GeneID" id="59283081"/>
<evidence type="ECO:0000256" key="1">
    <source>
        <dbReference type="SAM" id="MobiDB-lite"/>
    </source>
</evidence>
<dbReference type="InterPro" id="IPR056632">
    <property type="entry name" value="DUF7730"/>
</dbReference>
<protein>
    <recommendedName>
        <fullName evidence="2">DUF7730 domain-containing protein</fullName>
    </recommendedName>
</protein>
<proteinExistence type="predicted"/>
<dbReference type="PANTHER" id="PTHR42085">
    <property type="entry name" value="F-BOX DOMAIN-CONTAINING PROTEIN"/>
    <property type="match status" value="1"/>
</dbReference>
<name>A0A8H6G514_9LECA</name>
<feature type="domain" description="DUF7730" evidence="2">
    <location>
        <begin position="140"/>
        <end position="269"/>
    </location>
</feature>
<feature type="compositionally biased region" description="Basic and acidic residues" evidence="1">
    <location>
        <begin position="511"/>
        <end position="524"/>
    </location>
</feature>
<feature type="region of interest" description="Disordered" evidence="1">
    <location>
        <begin position="511"/>
        <end position="577"/>
    </location>
</feature>
<evidence type="ECO:0000313" key="3">
    <source>
        <dbReference type="EMBL" id="KAF6240734.1"/>
    </source>
</evidence>
<feature type="region of interest" description="Disordered" evidence="1">
    <location>
        <begin position="57"/>
        <end position="99"/>
    </location>
</feature>
<dbReference type="PANTHER" id="PTHR42085:SF8">
    <property type="entry name" value="F-BOX DOMAIN-CONTAINING PROTEIN"/>
    <property type="match status" value="1"/>
</dbReference>
<dbReference type="EMBL" id="JACCJC010000003">
    <property type="protein sequence ID" value="KAF6240734.1"/>
    <property type="molecule type" value="Genomic_DNA"/>
</dbReference>
<dbReference type="Pfam" id="PF24864">
    <property type="entry name" value="DUF7730"/>
    <property type="match status" value="1"/>
</dbReference>
<dbReference type="RefSeq" id="XP_037169993.1">
    <property type="nucleotide sequence ID" value="XM_037303346.1"/>
</dbReference>
<dbReference type="OrthoDB" id="5413827at2759"/>
<feature type="compositionally biased region" description="Basic and acidic residues" evidence="1">
    <location>
        <begin position="530"/>
        <end position="570"/>
    </location>
</feature>
<feature type="compositionally biased region" description="Basic and acidic residues" evidence="1">
    <location>
        <begin position="468"/>
        <end position="489"/>
    </location>
</feature>
<evidence type="ECO:0000259" key="2">
    <source>
        <dbReference type="Pfam" id="PF24864"/>
    </source>
</evidence>
<feature type="compositionally biased region" description="Low complexity" evidence="1">
    <location>
        <begin position="62"/>
        <end position="73"/>
    </location>
</feature>
<feature type="region of interest" description="Disordered" evidence="1">
    <location>
        <begin position="464"/>
        <end position="489"/>
    </location>
</feature>
<dbReference type="InterPro" id="IPR038883">
    <property type="entry name" value="AN11006-like"/>
</dbReference>
<evidence type="ECO:0000313" key="4">
    <source>
        <dbReference type="Proteomes" id="UP000578531"/>
    </source>
</evidence>
<organism evidence="3 4">
    <name type="scientific">Letharia columbiana</name>
    <dbReference type="NCBI Taxonomy" id="112416"/>
    <lineage>
        <taxon>Eukaryota</taxon>
        <taxon>Fungi</taxon>
        <taxon>Dikarya</taxon>
        <taxon>Ascomycota</taxon>
        <taxon>Pezizomycotina</taxon>
        <taxon>Lecanoromycetes</taxon>
        <taxon>OSLEUM clade</taxon>
        <taxon>Lecanoromycetidae</taxon>
        <taxon>Lecanorales</taxon>
        <taxon>Lecanorineae</taxon>
        <taxon>Parmeliaceae</taxon>
        <taxon>Letharia</taxon>
    </lineage>
</organism>
<dbReference type="Proteomes" id="UP000578531">
    <property type="component" value="Unassembled WGS sequence"/>
</dbReference>
<keyword evidence="4" id="KW-1185">Reference proteome</keyword>